<keyword evidence="1" id="KW-0732">Signal</keyword>
<protein>
    <recommendedName>
        <fullName evidence="4">Right handed beta helix region</fullName>
    </recommendedName>
</protein>
<dbReference type="RefSeq" id="WP_211972410.1">
    <property type="nucleotide sequence ID" value="NZ_JAGTXB010000003.1"/>
</dbReference>
<dbReference type="PROSITE" id="PS51257">
    <property type="entry name" value="PROKAR_LIPOPROTEIN"/>
    <property type="match status" value="1"/>
</dbReference>
<gene>
    <name evidence="2" type="ORF">KE626_08305</name>
</gene>
<accession>A0ABS5IWH0</accession>
<evidence type="ECO:0008006" key="4">
    <source>
        <dbReference type="Google" id="ProtNLM"/>
    </source>
</evidence>
<comment type="caution">
    <text evidence="2">The sequence shown here is derived from an EMBL/GenBank/DDBJ whole genome shotgun (WGS) entry which is preliminary data.</text>
</comment>
<evidence type="ECO:0000313" key="2">
    <source>
        <dbReference type="EMBL" id="MBS0027307.1"/>
    </source>
</evidence>
<sequence>MQPAKKHITRLLPYLLYGISSLSVIAAGCKKNDEALLSASPEIKMEMIPANDTIRQVIASNTLLTASHPWYIDGWVYVTNEATLRLEAGTIIKILPSAVNKETGRHSGGLIIGRGAYIHAAGTATLPVHVVVEKAISNGGAGIIVLGKAAPSGKNNLLDNPDDPSVSHLAYGGDAPDDSSGVIKHLYIDYYPANGTGFRGGLLLLGTGSRTIVDHIIIHPLPMKKSELKTTGLLKKVD</sequence>
<name>A0ABS5IWH0_9BACT</name>
<evidence type="ECO:0000256" key="1">
    <source>
        <dbReference type="SAM" id="SignalP"/>
    </source>
</evidence>
<keyword evidence="3" id="KW-1185">Reference proteome</keyword>
<organism evidence="2 3">
    <name type="scientific">Chitinophaga hostae</name>
    <dbReference type="NCBI Taxonomy" id="2831022"/>
    <lineage>
        <taxon>Bacteria</taxon>
        <taxon>Pseudomonadati</taxon>
        <taxon>Bacteroidota</taxon>
        <taxon>Chitinophagia</taxon>
        <taxon>Chitinophagales</taxon>
        <taxon>Chitinophagaceae</taxon>
        <taxon>Chitinophaga</taxon>
    </lineage>
</organism>
<dbReference type="EMBL" id="JAGTXB010000003">
    <property type="protein sequence ID" value="MBS0027307.1"/>
    <property type="molecule type" value="Genomic_DNA"/>
</dbReference>
<dbReference type="PANTHER" id="PTHR41339">
    <property type="entry name" value="LIPL48"/>
    <property type="match status" value="1"/>
</dbReference>
<dbReference type="PANTHER" id="PTHR41339:SF1">
    <property type="entry name" value="SECRETED PROTEIN"/>
    <property type="match status" value="1"/>
</dbReference>
<proteinExistence type="predicted"/>
<feature type="signal peptide" evidence="1">
    <location>
        <begin position="1"/>
        <end position="26"/>
    </location>
</feature>
<dbReference type="Proteomes" id="UP000676386">
    <property type="component" value="Unassembled WGS sequence"/>
</dbReference>
<evidence type="ECO:0000313" key="3">
    <source>
        <dbReference type="Proteomes" id="UP000676386"/>
    </source>
</evidence>
<reference evidence="2 3" key="1">
    <citation type="submission" date="2021-04" db="EMBL/GenBank/DDBJ databases">
        <title>Chitinophaga sp. nov., isolated from the rhizosphere soil.</title>
        <authorList>
            <person name="He S."/>
        </authorList>
    </citation>
    <scope>NUCLEOTIDE SEQUENCE [LARGE SCALE GENOMIC DNA]</scope>
    <source>
        <strain evidence="2 3">2R12</strain>
    </source>
</reference>
<feature type="chain" id="PRO_5046817891" description="Right handed beta helix region" evidence="1">
    <location>
        <begin position="27"/>
        <end position="238"/>
    </location>
</feature>